<dbReference type="Pfam" id="PF01694">
    <property type="entry name" value="Rhomboid"/>
    <property type="match status" value="2"/>
</dbReference>
<protein>
    <recommendedName>
        <fullName evidence="9">Peptidase S54 rhomboid domain-containing protein</fullName>
    </recommendedName>
</protein>
<keyword evidence="6 7" id="KW-0472">Membrane</keyword>
<evidence type="ECO:0000256" key="6">
    <source>
        <dbReference type="ARBA" id="ARBA00023136"/>
    </source>
</evidence>
<sequence length="421" mass="47867">MLPSIPIYNVILLILTINRVKCFRVDSYVPKTYNINFKNSVKIQNSDVHHPLKLGALVSNPEEFKLIPNYLHYEKLTNFIPDRVEVLQKLRKALSRYKKVTLKVVGKLRCNTLPTFRRCYEDLVDEVKFWYLKGSNFSFYDLFTLGDNPVYLLTKLNLLVFILDIFFKGQVRQNFSLEGPNLFYKNEHYRILTSLFVHSDLRHLLSNLGGLLSVGNNVLKLYGPTNLILIYFAAGLLGNYISYMYNYVYKNGIPANLLPILRSIGRNFTNATKPIVTATNTIVDDILQKSKRVGFPVFMFDYLFTTATMAFDFVLSKLVQVVTGVSPGSPNDVDMKVKEICMTRSRTGYRTCGASSGIFGLHGALLMYYIKSGYINNYTVMNNLFVSFAVPYIIGSFTHKIDHVSHAVGFLIGSALSAMLD</sequence>
<dbReference type="GO" id="GO:0016020">
    <property type="term" value="C:membrane"/>
    <property type="evidence" value="ECO:0007669"/>
    <property type="project" value="UniProtKB-SubCell"/>
</dbReference>
<evidence type="ECO:0000256" key="5">
    <source>
        <dbReference type="ARBA" id="ARBA00022989"/>
    </source>
</evidence>
<dbReference type="SUPFAM" id="SSF144091">
    <property type="entry name" value="Rhomboid-like"/>
    <property type="match status" value="1"/>
</dbReference>
<feature type="domain" description="Peptidase S54 rhomboid" evidence="9">
    <location>
        <begin position="350"/>
        <end position="419"/>
    </location>
</feature>
<evidence type="ECO:0000256" key="2">
    <source>
        <dbReference type="ARBA" id="ARBA00009045"/>
    </source>
</evidence>
<proteinExistence type="inferred from homology"/>
<feature type="transmembrane region" description="Helical" evidence="7">
    <location>
        <begin position="348"/>
        <end position="369"/>
    </location>
</feature>
<comment type="subcellular location">
    <subcellularLocation>
        <location evidence="1">Membrane</location>
        <topology evidence="1">Multi-pass membrane protein</topology>
    </subcellularLocation>
</comment>
<dbReference type="InterPro" id="IPR050925">
    <property type="entry name" value="Rhomboid_protease_S54"/>
</dbReference>
<dbReference type="PANTHER" id="PTHR43731">
    <property type="entry name" value="RHOMBOID PROTEASE"/>
    <property type="match status" value="1"/>
</dbReference>
<evidence type="ECO:0000256" key="1">
    <source>
        <dbReference type="ARBA" id="ARBA00004141"/>
    </source>
</evidence>
<gene>
    <name evidence="10" type="ORF">MACK_001836</name>
</gene>
<feature type="chain" id="PRO_5036941079" description="Peptidase S54 rhomboid domain-containing protein" evidence="8">
    <location>
        <begin position="23"/>
        <end position="421"/>
    </location>
</feature>
<evidence type="ECO:0000256" key="3">
    <source>
        <dbReference type="ARBA" id="ARBA00022692"/>
    </source>
</evidence>
<accession>A0A976QWV4</accession>
<feature type="transmembrane region" description="Helical" evidence="7">
    <location>
        <begin position="221"/>
        <end position="241"/>
    </location>
</feature>
<dbReference type="PANTHER" id="PTHR43731:SF14">
    <property type="entry name" value="PRESENILIN-ASSOCIATED RHOMBOID-LIKE PROTEIN, MITOCHONDRIAL"/>
    <property type="match status" value="1"/>
</dbReference>
<dbReference type="InterPro" id="IPR022764">
    <property type="entry name" value="Peptidase_S54_rhomboid_dom"/>
</dbReference>
<evidence type="ECO:0000313" key="10">
    <source>
        <dbReference type="EMBL" id="UKK01023.2"/>
    </source>
</evidence>
<evidence type="ECO:0000256" key="7">
    <source>
        <dbReference type="SAM" id="Phobius"/>
    </source>
</evidence>
<dbReference type="Gene3D" id="1.20.1540.10">
    <property type="entry name" value="Rhomboid-like"/>
    <property type="match status" value="2"/>
</dbReference>
<dbReference type="EMBL" id="CP056070">
    <property type="protein sequence ID" value="UKK01023.2"/>
    <property type="molecule type" value="Genomic_DNA"/>
</dbReference>
<dbReference type="GO" id="GO:0004252">
    <property type="term" value="F:serine-type endopeptidase activity"/>
    <property type="evidence" value="ECO:0007669"/>
    <property type="project" value="InterPro"/>
</dbReference>
<name>A0A976QWV4_THEOR</name>
<keyword evidence="5 7" id="KW-1133">Transmembrane helix</keyword>
<organism evidence="10 11">
    <name type="scientific">Theileria orientalis</name>
    <dbReference type="NCBI Taxonomy" id="68886"/>
    <lineage>
        <taxon>Eukaryota</taxon>
        <taxon>Sar</taxon>
        <taxon>Alveolata</taxon>
        <taxon>Apicomplexa</taxon>
        <taxon>Aconoidasida</taxon>
        <taxon>Piroplasmida</taxon>
        <taxon>Theileriidae</taxon>
        <taxon>Theileria</taxon>
    </lineage>
</organism>
<dbReference type="Proteomes" id="UP000244811">
    <property type="component" value="Chromosome 3"/>
</dbReference>
<comment type="similarity">
    <text evidence="2">Belongs to the peptidase S54 family.</text>
</comment>
<feature type="transmembrane region" description="Helical" evidence="7">
    <location>
        <begin position="401"/>
        <end position="420"/>
    </location>
</feature>
<keyword evidence="4" id="KW-0378">Hydrolase</keyword>
<dbReference type="InterPro" id="IPR035952">
    <property type="entry name" value="Rhomboid-like_sf"/>
</dbReference>
<feature type="signal peptide" evidence="8">
    <location>
        <begin position="1"/>
        <end position="22"/>
    </location>
</feature>
<reference evidence="10" key="1">
    <citation type="submission" date="2022-07" db="EMBL/GenBank/DDBJ databases">
        <title>Evaluation of T. orientalis genome assembly methods using nanopore sequencing and analysis of variation between genomes.</title>
        <authorList>
            <person name="Yam J."/>
            <person name="Micallef M.L."/>
            <person name="Liu M."/>
            <person name="Djordjevic S.P."/>
            <person name="Bogema D.R."/>
            <person name="Jenkins C."/>
        </authorList>
    </citation>
    <scope>NUCLEOTIDE SEQUENCE</scope>
    <source>
        <strain evidence="10">Goon Nure</strain>
    </source>
</reference>
<feature type="domain" description="Peptidase S54 rhomboid" evidence="9">
    <location>
        <begin position="186"/>
        <end position="247"/>
    </location>
</feature>
<feature type="transmembrane region" description="Helical" evidence="7">
    <location>
        <begin position="375"/>
        <end position="394"/>
    </location>
</feature>
<evidence type="ECO:0000256" key="8">
    <source>
        <dbReference type="SAM" id="SignalP"/>
    </source>
</evidence>
<evidence type="ECO:0000259" key="9">
    <source>
        <dbReference type="Pfam" id="PF01694"/>
    </source>
</evidence>
<evidence type="ECO:0000313" key="11">
    <source>
        <dbReference type="Proteomes" id="UP000244811"/>
    </source>
</evidence>
<dbReference type="AlphaFoldDB" id="A0A976QWV4"/>
<keyword evidence="3 7" id="KW-0812">Transmembrane</keyword>
<keyword evidence="8" id="KW-0732">Signal</keyword>
<evidence type="ECO:0000256" key="4">
    <source>
        <dbReference type="ARBA" id="ARBA00022801"/>
    </source>
</evidence>